<dbReference type="AlphaFoldDB" id="A0A0X1U9F6"/>
<keyword evidence="4" id="KW-1185">Reference proteome</keyword>
<proteinExistence type="predicted"/>
<evidence type="ECO:0000313" key="3">
    <source>
        <dbReference type="EMBL" id="SHE70681.1"/>
    </source>
</evidence>
<dbReference type="Proteomes" id="UP000068026">
    <property type="component" value="Chromosome"/>
</dbReference>
<dbReference type="Proteomes" id="UP000184204">
    <property type="component" value="Unassembled WGS sequence"/>
</dbReference>
<dbReference type="EMBL" id="FQUA01000005">
    <property type="protein sequence ID" value="SHE70681.1"/>
    <property type="molecule type" value="Genomic_DNA"/>
</dbReference>
<feature type="region of interest" description="Disordered" evidence="1">
    <location>
        <begin position="72"/>
        <end position="188"/>
    </location>
</feature>
<dbReference type="RefSeq" id="WP_082754310.1">
    <property type="nucleotide sequence ID" value="NZ_CP014223.1"/>
</dbReference>
<accession>A0A0X1U9F6</accession>
<dbReference type="KEGG" id="cpro:CPRO_19490"/>
<dbReference type="InterPro" id="IPR046680">
    <property type="entry name" value="DUF6550"/>
</dbReference>
<dbReference type="EMBL" id="CP014223">
    <property type="protein sequence ID" value="AMJ41531.1"/>
    <property type="molecule type" value="Genomic_DNA"/>
</dbReference>
<gene>
    <name evidence="2" type="ORF">CPRO_19490</name>
    <name evidence="3" type="ORF">SAMN02745151_01549</name>
</gene>
<evidence type="ECO:0000313" key="5">
    <source>
        <dbReference type="Proteomes" id="UP000184204"/>
    </source>
</evidence>
<reference evidence="4" key="2">
    <citation type="submission" date="2016-01" db="EMBL/GenBank/DDBJ databases">
        <authorList>
            <person name="Poehlein A."/>
            <person name="Schlien K."/>
            <person name="Gottschalk G."/>
            <person name="Buckel W."/>
            <person name="Daniel R."/>
        </authorList>
    </citation>
    <scope>NUCLEOTIDE SEQUENCE [LARGE SCALE GENOMIC DNA]</scope>
    <source>
        <strain evidence="4">X2</strain>
    </source>
</reference>
<reference evidence="3" key="4">
    <citation type="submission" date="2016-11" db="EMBL/GenBank/DDBJ databases">
        <authorList>
            <person name="Varghese N."/>
            <person name="Submissions S."/>
        </authorList>
    </citation>
    <scope>NUCLEOTIDE SEQUENCE</scope>
    <source>
        <strain evidence="3">DSM 1682</strain>
    </source>
</reference>
<evidence type="ECO:0000313" key="4">
    <source>
        <dbReference type="Proteomes" id="UP000068026"/>
    </source>
</evidence>
<evidence type="ECO:0000313" key="2">
    <source>
        <dbReference type="EMBL" id="AMJ41531.1"/>
    </source>
</evidence>
<reference evidence="2 4" key="1">
    <citation type="journal article" date="2016" name="Genome Announc.">
        <title>Complete Genome Sequence of the Amino Acid-Fermenting Clostridium propionicum X2 (DSM 1682).</title>
        <authorList>
            <person name="Poehlein A."/>
            <person name="Schlien K."/>
            <person name="Chowdhury N.P."/>
            <person name="Gottschalk G."/>
            <person name="Buckel W."/>
            <person name="Daniel R."/>
        </authorList>
    </citation>
    <scope>NUCLEOTIDE SEQUENCE [LARGE SCALE GENOMIC DNA]</scope>
    <source>
        <strain evidence="2 4">X2</strain>
    </source>
</reference>
<sequence>MKNMNEKTKKWIIVAGGLAICAVLVMAIAGRFSKPATEDALLPIQSADGKDIVVDESNNIEKENQIIVSPIEVSEQVDDGNGAVDQGTEQTIQDDAEKPIYTEEELTNPDQKPNGDEVTEQDISVDHDKVQTPSETPKQDNQPQSGDKKDGQIYVPGFGWIEDEGGGGEATVGKSDGDINKQVGIMGE</sequence>
<name>A0A0X1U9F6_ANAPI</name>
<feature type="compositionally biased region" description="Polar residues" evidence="1">
    <location>
        <begin position="131"/>
        <end position="145"/>
    </location>
</feature>
<dbReference type="Pfam" id="PF20187">
    <property type="entry name" value="DUF6550"/>
    <property type="match status" value="1"/>
</dbReference>
<reference evidence="5" key="3">
    <citation type="submission" date="2016-11" db="EMBL/GenBank/DDBJ databases">
        <authorList>
            <person name="Jaros S."/>
            <person name="Januszkiewicz K."/>
            <person name="Wedrychowicz H."/>
        </authorList>
    </citation>
    <scope>NUCLEOTIDE SEQUENCE [LARGE SCALE GENOMIC DNA]</scope>
    <source>
        <strain evidence="5">DSM 1682</strain>
    </source>
</reference>
<dbReference type="OrthoDB" id="2666372at2"/>
<evidence type="ECO:0000256" key="1">
    <source>
        <dbReference type="SAM" id="MobiDB-lite"/>
    </source>
</evidence>
<organism evidence="3 5">
    <name type="scientific">Anaerotignum propionicum DSM 1682</name>
    <dbReference type="NCBI Taxonomy" id="991789"/>
    <lineage>
        <taxon>Bacteria</taxon>
        <taxon>Bacillati</taxon>
        <taxon>Bacillota</taxon>
        <taxon>Clostridia</taxon>
        <taxon>Lachnospirales</taxon>
        <taxon>Anaerotignaceae</taxon>
        <taxon>Anaerotignum</taxon>
    </lineage>
</organism>
<protein>
    <submittedName>
        <fullName evidence="3">Uncharacterized protein</fullName>
    </submittedName>
</protein>